<evidence type="ECO:0000256" key="1">
    <source>
        <dbReference type="SAM" id="MobiDB-lite"/>
    </source>
</evidence>
<dbReference type="AlphaFoldDB" id="A0A9D2MWC0"/>
<comment type="caution">
    <text evidence="2">The sequence shown here is derived from an EMBL/GenBank/DDBJ whole genome shotgun (WGS) entry which is preliminary data.</text>
</comment>
<name>A0A9D2MWC0_9FIRM</name>
<reference evidence="2" key="1">
    <citation type="journal article" date="2021" name="PeerJ">
        <title>Extensive microbial diversity within the chicken gut microbiome revealed by metagenomics and culture.</title>
        <authorList>
            <person name="Gilroy R."/>
            <person name="Ravi A."/>
            <person name="Getino M."/>
            <person name="Pursley I."/>
            <person name="Horton D.L."/>
            <person name="Alikhan N.F."/>
            <person name="Baker D."/>
            <person name="Gharbi K."/>
            <person name="Hall N."/>
            <person name="Watson M."/>
            <person name="Adriaenssens E.M."/>
            <person name="Foster-Nyarko E."/>
            <person name="Jarju S."/>
            <person name="Secka A."/>
            <person name="Antonio M."/>
            <person name="Oren A."/>
            <person name="Chaudhuri R.R."/>
            <person name="La Ragione R."/>
            <person name="Hildebrand F."/>
            <person name="Pallen M.J."/>
        </authorList>
    </citation>
    <scope>NUCLEOTIDE SEQUENCE</scope>
    <source>
        <strain evidence="2">CHK185-1770</strain>
    </source>
</reference>
<dbReference type="EMBL" id="DWXG01000041">
    <property type="protein sequence ID" value="HJB97978.1"/>
    <property type="molecule type" value="Genomic_DNA"/>
</dbReference>
<protein>
    <submittedName>
        <fullName evidence="2">Uncharacterized protein</fullName>
    </submittedName>
</protein>
<accession>A0A9D2MWC0</accession>
<gene>
    <name evidence="2" type="ORF">H9710_05280</name>
</gene>
<dbReference type="Proteomes" id="UP000826793">
    <property type="component" value="Unassembled WGS sequence"/>
</dbReference>
<evidence type="ECO:0000313" key="3">
    <source>
        <dbReference type="Proteomes" id="UP000826793"/>
    </source>
</evidence>
<proteinExistence type="predicted"/>
<reference evidence="2" key="2">
    <citation type="submission" date="2021-04" db="EMBL/GenBank/DDBJ databases">
        <authorList>
            <person name="Gilroy R."/>
        </authorList>
    </citation>
    <scope>NUCLEOTIDE SEQUENCE</scope>
    <source>
        <strain evidence="2">CHK185-1770</strain>
    </source>
</reference>
<feature type="region of interest" description="Disordered" evidence="1">
    <location>
        <begin position="16"/>
        <end position="45"/>
    </location>
</feature>
<evidence type="ECO:0000313" key="2">
    <source>
        <dbReference type="EMBL" id="HJB97978.1"/>
    </source>
</evidence>
<organism evidence="2 3">
    <name type="scientific">Candidatus Acutalibacter pullicola</name>
    <dbReference type="NCBI Taxonomy" id="2838417"/>
    <lineage>
        <taxon>Bacteria</taxon>
        <taxon>Bacillati</taxon>
        <taxon>Bacillota</taxon>
        <taxon>Clostridia</taxon>
        <taxon>Eubacteriales</taxon>
        <taxon>Acutalibacteraceae</taxon>
        <taxon>Acutalibacter</taxon>
    </lineage>
</organism>
<sequence length="211" mass="24115">MKKLGFVQSYWQKKGSGSAYGGKWKPAKPKDERFVGKPGSINRTVDKYGNQRETKIGKDGLAISERHHTHHGNPAKHSIPHDHDITWENNHPNWGTPQNYWDGNIPEFKVYGGNHMKQFIPLFNSPEDDRFKSIADFKDCIQRGGEIEMEWKGVHFGIIRYGVDNKITAYLWDQEGTDQAFDSADDALEYRVAGDRLGDVLTQVNVLDRTI</sequence>